<dbReference type="AlphaFoldDB" id="N1MF11"/>
<dbReference type="RefSeq" id="WP_006948931.1">
    <property type="nucleotide sequence ID" value="NZ_CAVK010000008.1"/>
</dbReference>
<keyword evidence="2 11" id="KW-0813">Transport</keyword>
<proteinExistence type="inferred from homology"/>
<reference evidence="17" key="2">
    <citation type="submission" date="2013-04" db="EMBL/GenBank/DDBJ databases">
        <title>Bisphenol A degrading Sphingobium sp. strain BiD32.</title>
        <authorList>
            <person name="Nielsen J.L."/>
            <person name="Zhou N.A."/>
            <person name="Kjeldal H."/>
        </authorList>
    </citation>
    <scope>NUCLEOTIDE SEQUENCE [LARGE SCALE GENOMIC DNA]</scope>
    <source>
        <strain evidence="17">BiD32</strain>
    </source>
</reference>
<organism evidence="16 17">
    <name type="scientific">Sphingobium indicum BiD32</name>
    <dbReference type="NCBI Taxonomy" id="1301087"/>
    <lineage>
        <taxon>Bacteria</taxon>
        <taxon>Pseudomonadati</taxon>
        <taxon>Pseudomonadota</taxon>
        <taxon>Alphaproteobacteria</taxon>
        <taxon>Sphingomonadales</taxon>
        <taxon>Sphingomonadaceae</taxon>
        <taxon>Sphingobium</taxon>
    </lineage>
</organism>
<dbReference type="PANTHER" id="PTHR32552:SF81">
    <property type="entry name" value="TONB-DEPENDENT OUTER MEMBRANE RECEPTOR"/>
    <property type="match status" value="1"/>
</dbReference>
<dbReference type="GO" id="GO:0006826">
    <property type="term" value="P:iron ion transport"/>
    <property type="evidence" value="ECO:0007669"/>
    <property type="project" value="UniProtKB-KW"/>
</dbReference>
<reference evidence="16 17" key="1">
    <citation type="submission" date="2013-03" db="EMBL/GenBank/DDBJ databases">
        <authorList>
            <person name="Le V."/>
        </authorList>
    </citation>
    <scope>NUCLEOTIDE SEQUENCE [LARGE SCALE GENOMIC DNA]</scope>
    <source>
        <strain evidence="16 17">BiD32</strain>
    </source>
</reference>
<gene>
    <name evidence="16" type="ORF">EBBID32_1430</name>
</gene>
<keyword evidence="5 11" id="KW-0812">Transmembrane</keyword>
<keyword evidence="3 11" id="KW-1134">Transmembrane beta strand</keyword>
<feature type="chain" id="PRO_5004108297" evidence="14">
    <location>
        <begin position="29"/>
        <end position="980"/>
    </location>
</feature>
<evidence type="ECO:0000256" key="10">
    <source>
        <dbReference type="ARBA" id="ARBA00023237"/>
    </source>
</evidence>
<evidence type="ECO:0000313" key="17">
    <source>
        <dbReference type="Proteomes" id="UP000013201"/>
    </source>
</evidence>
<evidence type="ECO:0000256" key="14">
    <source>
        <dbReference type="SAM" id="SignalP"/>
    </source>
</evidence>
<keyword evidence="16" id="KW-0675">Receptor</keyword>
<dbReference type="InterPro" id="IPR000531">
    <property type="entry name" value="Beta-barrel_TonB"/>
</dbReference>
<dbReference type="Pfam" id="PF00593">
    <property type="entry name" value="TonB_dep_Rec_b-barrel"/>
    <property type="match status" value="1"/>
</dbReference>
<evidence type="ECO:0000256" key="9">
    <source>
        <dbReference type="ARBA" id="ARBA00023136"/>
    </source>
</evidence>
<keyword evidence="14" id="KW-0732">Signal</keyword>
<dbReference type="Proteomes" id="UP000013201">
    <property type="component" value="Unassembled WGS sequence"/>
</dbReference>
<name>N1MF11_9SPHN</name>
<feature type="signal peptide" evidence="14">
    <location>
        <begin position="1"/>
        <end position="28"/>
    </location>
</feature>
<keyword evidence="7" id="KW-0406">Ion transport</keyword>
<dbReference type="Pfam" id="PF07715">
    <property type="entry name" value="Plug"/>
    <property type="match status" value="1"/>
</dbReference>
<evidence type="ECO:0000313" key="16">
    <source>
        <dbReference type="EMBL" id="CCW15815.1"/>
    </source>
</evidence>
<comment type="similarity">
    <text evidence="11 12">Belongs to the TonB-dependent receptor family.</text>
</comment>
<evidence type="ECO:0000256" key="8">
    <source>
        <dbReference type="ARBA" id="ARBA00023077"/>
    </source>
</evidence>
<evidence type="ECO:0000256" key="7">
    <source>
        <dbReference type="ARBA" id="ARBA00023065"/>
    </source>
</evidence>
<feature type="region of interest" description="Disordered" evidence="13">
    <location>
        <begin position="120"/>
        <end position="142"/>
    </location>
</feature>
<evidence type="ECO:0000259" key="15">
    <source>
        <dbReference type="SMART" id="SM00965"/>
    </source>
</evidence>
<dbReference type="PANTHER" id="PTHR32552">
    <property type="entry name" value="FERRICHROME IRON RECEPTOR-RELATED"/>
    <property type="match status" value="1"/>
</dbReference>
<keyword evidence="17" id="KW-1185">Reference proteome</keyword>
<evidence type="ECO:0000256" key="2">
    <source>
        <dbReference type="ARBA" id="ARBA00022448"/>
    </source>
</evidence>
<protein>
    <submittedName>
        <fullName evidence="16">TonB-dependent receptor</fullName>
    </submittedName>
</protein>
<feature type="domain" description="Secretin/TonB short N-terminal" evidence="15">
    <location>
        <begin position="58"/>
        <end position="109"/>
    </location>
</feature>
<keyword evidence="9 11" id="KW-0472">Membrane</keyword>
<evidence type="ECO:0000256" key="6">
    <source>
        <dbReference type="ARBA" id="ARBA00023004"/>
    </source>
</evidence>
<dbReference type="InterPro" id="IPR012910">
    <property type="entry name" value="Plug_dom"/>
</dbReference>
<evidence type="ECO:0000256" key="12">
    <source>
        <dbReference type="RuleBase" id="RU003357"/>
    </source>
</evidence>
<accession>N1MF11</accession>
<keyword evidence="6" id="KW-0408">Iron</keyword>
<comment type="subcellular location">
    <subcellularLocation>
        <location evidence="1 11">Cell outer membrane</location>
        <topology evidence="1 11">Multi-pass membrane protein</topology>
    </subcellularLocation>
</comment>
<comment type="caution">
    <text evidence="16">The sequence shown here is derived from an EMBL/GenBank/DDBJ whole genome shotgun (WGS) entry which is preliminary data.</text>
</comment>
<dbReference type="EMBL" id="CAVK010000008">
    <property type="protein sequence ID" value="CCW15815.1"/>
    <property type="molecule type" value="Genomic_DNA"/>
</dbReference>
<evidence type="ECO:0000256" key="11">
    <source>
        <dbReference type="PROSITE-ProRule" id="PRU01360"/>
    </source>
</evidence>
<evidence type="ECO:0000256" key="5">
    <source>
        <dbReference type="ARBA" id="ARBA00022692"/>
    </source>
</evidence>
<dbReference type="PROSITE" id="PS52016">
    <property type="entry name" value="TONB_DEPENDENT_REC_3"/>
    <property type="match status" value="1"/>
</dbReference>
<dbReference type="SUPFAM" id="SSF56935">
    <property type="entry name" value="Porins"/>
    <property type="match status" value="1"/>
</dbReference>
<keyword evidence="4" id="KW-0410">Iron transport</keyword>
<dbReference type="InterPro" id="IPR039426">
    <property type="entry name" value="TonB-dep_rcpt-like"/>
</dbReference>
<evidence type="ECO:0000256" key="3">
    <source>
        <dbReference type="ARBA" id="ARBA00022452"/>
    </source>
</evidence>
<evidence type="ECO:0000256" key="13">
    <source>
        <dbReference type="SAM" id="MobiDB-lite"/>
    </source>
</evidence>
<dbReference type="Gene3D" id="2.40.170.20">
    <property type="entry name" value="TonB-dependent receptor, beta-barrel domain"/>
    <property type="match status" value="2"/>
</dbReference>
<evidence type="ECO:0000256" key="4">
    <source>
        <dbReference type="ARBA" id="ARBA00022496"/>
    </source>
</evidence>
<sequence>MRRLDRSIVSVMGIATVIALSGVSPAQARTAQPTPVQFDIPAGSLGPSIVRLGQQAGVVITVDPSLVRGHVNSAFHGSTSVAQAAARLLANTGLTLRQTGERIYVVERQARLVKTAAMASAPRMPTASPDSSPAPVSEAPRDEEIVVTAQRREERLQDVPISITVYSQEDLAKRNVAVASDLATYTPSLSVNQRYGPEKASFAIRGFNQSFNTAPTVGVYFAEVVGIRAQGSTTSGNSVGAGAFSDLENVQILKGPQGTLFGRNTTGGAILLTPRKPIRDFGGYVDATYGNFDQIRLNAALNLPLSDTFRVRISGERNSRDGYMKNHVPGSAKDFNDVNYAYGRLSIVGDLTPNLENYTIVHYSRSDTNGIASRTVSCARDVADGGTLVTTVGAPGYNGNTLLQTLSCRAQIARQTARGDGLYDVESAINASRAFLEQWQIVNTTTWQVGDNIKIKNIASYGELREKINLSIRSTNYVVPNFNGEVGFNFTKYINPAVRNPDGSEYIIPAGTPYLTTQNDNAGPGTYSAEQSTFTEELQLQGKSLDGRLNYVVGGYLEFSRPLGFSQGYGANSLSCTIVHDLACSNPLTTGSFFAPKVKTNFDNHGVFAQGTYKISEKLALTAGGRWTFDKIEGASEGTRFVPSIGPGSYIDPRTGVSIRRTCLDTVSYPGKVVQDTAACLTKRVARSNRPTWLINLEYKPNHDLLVYGKYARAYRQGGVNFNAVGFETWGPEQMESFEIGSKLNLSGGVRGYFNVAGFYNSLSDMQVTATLSPTLAAQLTGIQTTSANVNAANARSYGAEIDTSLLFFDRLRLTAGYTYLNTKIVKIASPAELTPQIAGTVFASIVPSGRPGTAFPDTPKHKLTVSANYDFPLSQSVGDVSIGATWTWTSKVVTNFAEPPFVDGIPIGITPAFSLVNVNLDWKGIGGSPIDASFFVYNLANKAVKLPNLTSYAASGGAAQIGLMPPRMYGLRLRYRFGS</sequence>
<dbReference type="SMART" id="SM00965">
    <property type="entry name" value="STN"/>
    <property type="match status" value="1"/>
</dbReference>
<dbReference type="InterPro" id="IPR036942">
    <property type="entry name" value="Beta-barrel_TonB_sf"/>
</dbReference>
<dbReference type="GO" id="GO:0009279">
    <property type="term" value="C:cell outer membrane"/>
    <property type="evidence" value="ECO:0007669"/>
    <property type="project" value="UniProtKB-SubCell"/>
</dbReference>
<dbReference type="Gene3D" id="3.55.50.30">
    <property type="match status" value="1"/>
</dbReference>
<evidence type="ECO:0000256" key="1">
    <source>
        <dbReference type="ARBA" id="ARBA00004571"/>
    </source>
</evidence>
<keyword evidence="8 12" id="KW-0798">TonB box</keyword>
<keyword evidence="10 11" id="KW-0998">Cell outer membrane</keyword>
<dbReference type="InterPro" id="IPR011662">
    <property type="entry name" value="Secretin/TonB_short_N"/>
</dbReference>